<keyword evidence="2" id="KW-1133">Transmembrane helix</keyword>
<dbReference type="RefSeq" id="WP_257031629.1">
    <property type="nucleotide sequence ID" value="NZ_JACCAU010000001.1"/>
</dbReference>
<comment type="caution">
    <text evidence="3">The sequence shown here is derived from an EMBL/GenBank/DDBJ whole genome shotgun (WGS) entry which is preliminary data.</text>
</comment>
<reference evidence="3 4" key="1">
    <citation type="submission" date="2020-07" db="EMBL/GenBank/DDBJ databases">
        <title>Exploring microbial biodiversity for novel pathways involved in the catabolism of aromatic compounds derived from lignin.</title>
        <authorList>
            <person name="Elkins J."/>
        </authorList>
    </citation>
    <scope>NUCLEOTIDE SEQUENCE [LARGE SCALE GENOMIC DNA]</scope>
    <source>
        <strain evidence="3 4">H2C3B</strain>
    </source>
</reference>
<feature type="transmembrane region" description="Helical" evidence="2">
    <location>
        <begin position="45"/>
        <end position="66"/>
    </location>
</feature>
<organism evidence="3 4">
    <name type="scientific">Paraburkholderia bryophila</name>
    <dbReference type="NCBI Taxonomy" id="420952"/>
    <lineage>
        <taxon>Bacteria</taxon>
        <taxon>Pseudomonadati</taxon>
        <taxon>Pseudomonadota</taxon>
        <taxon>Betaproteobacteria</taxon>
        <taxon>Burkholderiales</taxon>
        <taxon>Burkholderiaceae</taxon>
        <taxon>Paraburkholderia</taxon>
    </lineage>
</organism>
<proteinExistence type="predicted"/>
<dbReference type="AlphaFoldDB" id="A0A7Y9W4M7"/>
<feature type="transmembrane region" description="Helical" evidence="2">
    <location>
        <begin position="86"/>
        <end position="107"/>
    </location>
</feature>
<keyword evidence="2" id="KW-0472">Membrane</keyword>
<accession>A0A7Y9W4M7</accession>
<keyword evidence="2" id="KW-0812">Transmembrane</keyword>
<evidence type="ECO:0000313" key="4">
    <source>
        <dbReference type="Proteomes" id="UP000572540"/>
    </source>
</evidence>
<dbReference type="EMBL" id="JACCAU010000001">
    <property type="protein sequence ID" value="NYH14172.1"/>
    <property type="molecule type" value="Genomic_DNA"/>
</dbReference>
<evidence type="ECO:0000256" key="1">
    <source>
        <dbReference type="SAM" id="MobiDB-lite"/>
    </source>
</evidence>
<dbReference type="InterPro" id="IPR017581">
    <property type="entry name" value="AtpR-like"/>
</dbReference>
<name>A0A7Y9W4M7_9BURK</name>
<dbReference type="Pfam" id="PF12966">
    <property type="entry name" value="AtpR"/>
    <property type="match status" value="1"/>
</dbReference>
<evidence type="ECO:0000256" key="2">
    <source>
        <dbReference type="SAM" id="Phobius"/>
    </source>
</evidence>
<dbReference type="Proteomes" id="UP000572540">
    <property type="component" value="Unassembled WGS sequence"/>
</dbReference>
<gene>
    <name evidence="3" type="ORF">GGD41_001400</name>
</gene>
<feature type="region of interest" description="Disordered" evidence="1">
    <location>
        <begin position="1"/>
        <end position="41"/>
    </location>
</feature>
<sequence length="120" mass="12857">MNPHPIDERKAPDDRMAGAARQAAALESRGRAEPKPSLGSRLGQIGILGWAIVLPTLMGLALGTLAGAWHFMSLRWNWPLFAEGRAAAALALQLARFALTGALLFLLARGIAMRRHGGRP</sequence>
<evidence type="ECO:0000313" key="3">
    <source>
        <dbReference type="EMBL" id="NYH14172.1"/>
    </source>
</evidence>
<feature type="compositionally biased region" description="Basic and acidic residues" evidence="1">
    <location>
        <begin position="1"/>
        <end position="16"/>
    </location>
</feature>
<protein>
    <submittedName>
        <fullName evidence="3">Uncharacterized protein</fullName>
    </submittedName>
</protein>